<dbReference type="Proteomes" id="UP000054662">
    <property type="component" value="Unassembled WGS sequence"/>
</dbReference>
<dbReference type="RefSeq" id="WP_058492178.1">
    <property type="nucleotide sequence ID" value="NZ_CBCRUR010000003.1"/>
</dbReference>
<evidence type="ECO:0000313" key="3">
    <source>
        <dbReference type="Proteomes" id="UP000054662"/>
    </source>
</evidence>
<dbReference type="STRING" id="45076.Lwor_0361"/>
<protein>
    <submittedName>
        <fullName evidence="2">Uncharacterized protein</fullName>
    </submittedName>
</protein>
<feature type="signal peptide" evidence="1">
    <location>
        <begin position="1"/>
        <end position="25"/>
    </location>
</feature>
<feature type="chain" id="PRO_5006919920" evidence="1">
    <location>
        <begin position="26"/>
        <end position="153"/>
    </location>
</feature>
<accession>A0A0W1AL23</accession>
<keyword evidence="3" id="KW-1185">Reference proteome</keyword>
<evidence type="ECO:0000313" key="2">
    <source>
        <dbReference type="EMBL" id="KTD82058.1"/>
    </source>
</evidence>
<sequence>MIMPRVRNPISIILILVYSSSNLFASTIENTPINQKIKIVGREEGLAFFNLNVTTFYFTEKECGTDCRRIMLTSNEHNTTGTISFTLQDRHYCHASEGKITIPFTNNGKYITTPLKTYKVRLMSQWCPSIWQDVIVTGDPENGFKIKIYRATE</sequence>
<dbReference type="EMBL" id="LNZC01000002">
    <property type="protein sequence ID" value="KTD82058.1"/>
    <property type="molecule type" value="Genomic_DNA"/>
</dbReference>
<evidence type="ECO:0000256" key="1">
    <source>
        <dbReference type="SAM" id="SignalP"/>
    </source>
</evidence>
<name>A0A0W1AL23_9GAMM</name>
<dbReference type="PATRIC" id="fig|45076.6.peg.395"/>
<gene>
    <name evidence="2" type="ORF">Lwor_0361</name>
</gene>
<reference evidence="2 3" key="1">
    <citation type="submission" date="2015-11" db="EMBL/GenBank/DDBJ databases">
        <title>Genomic analysis of 38 Legionella species identifies large and diverse effector repertoires.</title>
        <authorList>
            <person name="Burstein D."/>
            <person name="Amaro F."/>
            <person name="Zusman T."/>
            <person name="Lifshitz Z."/>
            <person name="Cohen O."/>
            <person name="Gilbert J.A."/>
            <person name="Pupko T."/>
            <person name="Shuman H.A."/>
            <person name="Segal G."/>
        </authorList>
    </citation>
    <scope>NUCLEOTIDE SEQUENCE [LARGE SCALE GENOMIC DNA]</scope>
    <source>
        <strain evidence="2 3">ATCC 49508</strain>
    </source>
</reference>
<keyword evidence="1" id="KW-0732">Signal</keyword>
<organism evidence="2 3">
    <name type="scientific">Legionella worsleiensis</name>
    <dbReference type="NCBI Taxonomy" id="45076"/>
    <lineage>
        <taxon>Bacteria</taxon>
        <taxon>Pseudomonadati</taxon>
        <taxon>Pseudomonadota</taxon>
        <taxon>Gammaproteobacteria</taxon>
        <taxon>Legionellales</taxon>
        <taxon>Legionellaceae</taxon>
        <taxon>Legionella</taxon>
    </lineage>
</organism>
<proteinExistence type="predicted"/>
<dbReference type="AlphaFoldDB" id="A0A0W1AL23"/>
<comment type="caution">
    <text evidence="2">The sequence shown here is derived from an EMBL/GenBank/DDBJ whole genome shotgun (WGS) entry which is preliminary data.</text>
</comment>